<protein>
    <submittedName>
        <fullName evidence="3">Phage protein</fullName>
    </submittedName>
</protein>
<feature type="transmembrane region" description="Helical" evidence="2">
    <location>
        <begin position="58"/>
        <end position="77"/>
    </location>
</feature>
<dbReference type="STRING" id="1631871.FOL01_0846"/>
<evidence type="ECO:0000313" key="3">
    <source>
        <dbReference type="EMBL" id="APS41705.1"/>
    </source>
</evidence>
<evidence type="ECO:0000256" key="1">
    <source>
        <dbReference type="SAM" id="MobiDB-lite"/>
    </source>
</evidence>
<dbReference type="OrthoDB" id="9806150at2"/>
<proteinExistence type="predicted"/>
<evidence type="ECO:0000256" key="2">
    <source>
        <dbReference type="SAM" id="Phobius"/>
    </source>
</evidence>
<keyword evidence="4" id="KW-1185">Reference proteome</keyword>
<sequence>MGKQPEKKILSTIAIILGVVALVLSWIPFINNFAAIVAVIGFIFAIIALVVNRKHKKVFAWIGLAISVLAFALVLGIQSTYEDSFNDVEEEATGTASSTASSENKKSNDKTVTVDGLKYDYKDSKTYKVNYSDSSWNIAKMTVNSVTVYKLDDGYEYDSANDGEFDIDGFVSINMTINANQDVNAYPTQSTVSFDNGEQHESDTGTWDGEIASGVTKSGNVVVPITSLDKSDSISTMRLKFDADILTEDSTDAEYEDENSEHSYDMTIDLNK</sequence>
<feature type="region of interest" description="Disordered" evidence="1">
    <location>
        <begin position="251"/>
        <end position="272"/>
    </location>
</feature>
<dbReference type="KEGG" id="wjo:FOL01_0846"/>
<gene>
    <name evidence="3" type="ORF">FOL01_0846</name>
</gene>
<dbReference type="EMBL" id="CP014332">
    <property type="protein sequence ID" value="APS41705.1"/>
    <property type="molecule type" value="Genomic_DNA"/>
</dbReference>
<keyword evidence="2" id="KW-0812">Transmembrane</keyword>
<dbReference type="RefSeq" id="WP_083603435.1">
    <property type="nucleotide sequence ID" value="NZ_CP014332.1"/>
</dbReference>
<name>A0A1L6RAY9_9LACO</name>
<keyword evidence="2" id="KW-0472">Membrane</keyword>
<feature type="transmembrane region" description="Helical" evidence="2">
    <location>
        <begin position="33"/>
        <end position="51"/>
    </location>
</feature>
<dbReference type="Proteomes" id="UP000185473">
    <property type="component" value="Chromosome"/>
</dbReference>
<accession>A0A1L6RAY9</accession>
<keyword evidence="2" id="KW-1133">Transmembrane helix</keyword>
<evidence type="ECO:0000313" key="4">
    <source>
        <dbReference type="Proteomes" id="UP000185473"/>
    </source>
</evidence>
<dbReference type="AlphaFoldDB" id="A0A1L6RAY9"/>
<organism evidence="3 4">
    <name type="scientific">Weissella jogaejeotgali</name>
    <dbReference type="NCBI Taxonomy" id="1631871"/>
    <lineage>
        <taxon>Bacteria</taxon>
        <taxon>Bacillati</taxon>
        <taxon>Bacillota</taxon>
        <taxon>Bacilli</taxon>
        <taxon>Lactobacillales</taxon>
        <taxon>Lactobacillaceae</taxon>
        <taxon>Weissella</taxon>
    </lineage>
</organism>
<feature type="transmembrane region" description="Helical" evidence="2">
    <location>
        <begin position="9"/>
        <end position="27"/>
    </location>
</feature>
<reference evidence="3 4" key="1">
    <citation type="submission" date="2016-02" db="EMBL/GenBank/DDBJ databases">
        <title>Complete Genome Sequence of Weissella jogaejeotgali FOL01.</title>
        <authorList>
            <person name="Lee J.-H."/>
            <person name="Ku H.-J."/>
        </authorList>
    </citation>
    <scope>NUCLEOTIDE SEQUENCE [LARGE SCALE GENOMIC DNA]</scope>
    <source>
        <strain evidence="3 4">FOL01</strain>
    </source>
</reference>